<feature type="transmembrane region" description="Helical" evidence="1">
    <location>
        <begin position="78"/>
        <end position="97"/>
    </location>
</feature>
<feature type="transmembrane region" description="Helical" evidence="1">
    <location>
        <begin position="250"/>
        <end position="267"/>
    </location>
</feature>
<evidence type="ECO:0000313" key="2">
    <source>
        <dbReference type="EMBL" id="QKJ66996.1"/>
    </source>
</evidence>
<keyword evidence="3" id="KW-1185">Reference proteome</keyword>
<keyword evidence="1" id="KW-0472">Membrane</keyword>
<feature type="transmembrane region" description="Helical" evidence="1">
    <location>
        <begin position="398"/>
        <end position="418"/>
    </location>
</feature>
<organism evidence="2 3">
    <name type="scientific">Deefgea piscis</name>
    <dbReference type="NCBI Taxonomy" id="2739061"/>
    <lineage>
        <taxon>Bacteria</taxon>
        <taxon>Pseudomonadati</taxon>
        <taxon>Pseudomonadota</taxon>
        <taxon>Betaproteobacteria</taxon>
        <taxon>Neisseriales</taxon>
        <taxon>Chitinibacteraceae</taxon>
        <taxon>Deefgea</taxon>
    </lineage>
</organism>
<protein>
    <recommendedName>
        <fullName evidence="4">Glycosyltransferase RgtA/B/C/D-like domain-containing protein</fullName>
    </recommendedName>
</protein>
<dbReference type="RefSeq" id="WP_173533499.1">
    <property type="nucleotide sequence ID" value="NZ_CP054143.1"/>
</dbReference>
<feature type="transmembrane region" description="Helical" evidence="1">
    <location>
        <begin position="358"/>
        <end position="378"/>
    </location>
</feature>
<keyword evidence="1" id="KW-1133">Transmembrane helix</keyword>
<feature type="transmembrane region" description="Helical" evidence="1">
    <location>
        <begin position="329"/>
        <end position="346"/>
    </location>
</feature>
<evidence type="ECO:0000313" key="3">
    <source>
        <dbReference type="Proteomes" id="UP000504844"/>
    </source>
</evidence>
<dbReference type="KEGG" id="dee:HQN60_09980"/>
<dbReference type="EMBL" id="CP054143">
    <property type="protein sequence ID" value="QKJ66996.1"/>
    <property type="molecule type" value="Genomic_DNA"/>
</dbReference>
<keyword evidence="1" id="KW-0812">Transmembrane</keyword>
<reference evidence="2 3" key="1">
    <citation type="submission" date="2020-05" db="EMBL/GenBank/DDBJ databases">
        <title>Complete genome sequence of Deefgea sp. D17.</title>
        <authorList>
            <person name="Bae J.-W."/>
            <person name="Han J.E."/>
        </authorList>
    </citation>
    <scope>NUCLEOTIDE SEQUENCE [LARGE SCALE GENOMIC DNA]</scope>
    <source>
        <strain evidence="2 3">D17</strain>
    </source>
</reference>
<evidence type="ECO:0000256" key="1">
    <source>
        <dbReference type="SAM" id="Phobius"/>
    </source>
</evidence>
<dbReference type="AlphaFoldDB" id="A0A6M8SU33"/>
<feature type="transmembrane region" description="Helical" evidence="1">
    <location>
        <begin position="215"/>
        <end position="238"/>
    </location>
</feature>
<sequence>MLTYQANLKSAPQAGQTQDKPWLLLLLCLFWLIPGLVGHDPWKPDENTSMAIVAYFMRHSNWTIASIAEIPQFSQAPLYYWVATLLANALSWFGIAAHDAARLSTGLWMGLGMWGTGLAARDLFGRRFGRMAVIILLGCLGLPLWGHHVSPAVVVLAAFAWLAYALTLAMKRPLRAGVILALVFLVLLTGASWADALLAVCISSLLLLFSQWRKMSYLVTLITALIIALPFAALWGYSLQNVSGELFQTWWRYYAWGVFGGARSFAIGHEFGFLPAVLVWFAWPALPLAAWSIYLFRHEMLQPRWQLLLTMLIAQLAFIVLSGKTSEPLILPLLVTLALIASAGVDELRRGAAAALNWFSLLTLGLAALIVWMAWLALATGFPVGLGDYLQKYSSAPMPALGLGLVFAIVVTLLWGRMLFRKRPIGRRALVNWTCGLTLVIGLMVGLFQTWIDAGKSYRPVAESLVKAMKPYPQACIDVSQLSKDPIAAMVYFTDLQFDARAGNLCSFTLQQNDAKQNVKDLVWTGHRLGEHREIFSLYAR</sequence>
<proteinExistence type="predicted"/>
<evidence type="ECO:0008006" key="4">
    <source>
        <dbReference type="Google" id="ProtNLM"/>
    </source>
</evidence>
<feature type="transmembrane region" description="Helical" evidence="1">
    <location>
        <begin position="21"/>
        <end position="39"/>
    </location>
</feature>
<feature type="transmembrane region" description="Helical" evidence="1">
    <location>
        <begin position="273"/>
        <end position="295"/>
    </location>
</feature>
<feature type="transmembrane region" description="Helical" evidence="1">
    <location>
        <begin position="176"/>
        <end position="209"/>
    </location>
</feature>
<dbReference type="Proteomes" id="UP000504844">
    <property type="component" value="Chromosome"/>
</dbReference>
<feature type="transmembrane region" description="Helical" evidence="1">
    <location>
        <begin position="307"/>
        <end position="323"/>
    </location>
</feature>
<gene>
    <name evidence="2" type="ORF">HQN60_09980</name>
</gene>
<accession>A0A6M8SU33</accession>
<name>A0A6M8SU33_9NEIS</name>
<feature type="transmembrane region" description="Helical" evidence="1">
    <location>
        <begin position="430"/>
        <end position="452"/>
    </location>
</feature>
<feature type="transmembrane region" description="Helical" evidence="1">
    <location>
        <begin position="152"/>
        <end position="169"/>
    </location>
</feature>